<keyword evidence="1 8" id="KW-0963">Cytoplasm</keyword>
<evidence type="ECO:0000313" key="14">
    <source>
        <dbReference type="EMBL" id="MCE5171035.1"/>
    </source>
</evidence>
<feature type="compositionally biased region" description="Low complexity" evidence="10">
    <location>
        <begin position="495"/>
        <end position="504"/>
    </location>
</feature>
<dbReference type="PANTHER" id="PTHR47963:SF5">
    <property type="entry name" value="DEAD-BOX ATP-DEPENDENT RNA HELICASE CSHA"/>
    <property type="match status" value="1"/>
</dbReference>
<evidence type="ECO:0000256" key="10">
    <source>
        <dbReference type="SAM" id="MobiDB-lite"/>
    </source>
</evidence>
<gene>
    <name evidence="8" type="primary">cshA</name>
    <name evidence="14" type="ORF">LQV63_17175</name>
</gene>
<dbReference type="HAMAP" id="MF_01493">
    <property type="entry name" value="DEAD_helicase_CshA"/>
    <property type="match status" value="1"/>
</dbReference>
<evidence type="ECO:0000259" key="13">
    <source>
        <dbReference type="PROSITE" id="PS51195"/>
    </source>
</evidence>
<comment type="catalytic activity">
    <reaction evidence="8">
        <text>ATP + H2O = ADP + phosphate + H(+)</text>
        <dbReference type="Rhea" id="RHEA:13065"/>
        <dbReference type="ChEBI" id="CHEBI:15377"/>
        <dbReference type="ChEBI" id="CHEBI:15378"/>
        <dbReference type="ChEBI" id="CHEBI:30616"/>
        <dbReference type="ChEBI" id="CHEBI:43474"/>
        <dbReference type="ChEBI" id="CHEBI:456216"/>
        <dbReference type="EC" id="3.6.4.13"/>
    </reaction>
</comment>
<keyword evidence="2 8" id="KW-0547">Nucleotide-binding</keyword>
<dbReference type="Gene3D" id="3.40.50.300">
    <property type="entry name" value="P-loop containing nucleotide triphosphate hydrolases"/>
    <property type="match status" value="2"/>
</dbReference>
<dbReference type="InterPro" id="IPR050547">
    <property type="entry name" value="DEAD_box_RNA_helicases"/>
</dbReference>
<comment type="subunit">
    <text evidence="8">Oligomerizes, may be a member of the RNA degradosome.</text>
</comment>
<dbReference type="CDD" id="cd00268">
    <property type="entry name" value="DEADc"/>
    <property type="match status" value="1"/>
</dbReference>
<evidence type="ECO:0000256" key="1">
    <source>
        <dbReference type="ARBA" id="ARBA00022490"/>
    </source>
</evidence>
<feature type="compositionally biased region" description="Gly residues" evidence="10">
    <location>
        <begin position="463"/>
        <end position="476"/>
    </location>
</feature>
<reference evidence="14 15" key="1">
    <citation type="submission" date="2021-11" db="EMBL/GenBank/DDBJ databases">
        <title>Draft genome sequence of Paenibacillus profundus YoMME, a new Gram-positive bacteria with exoelectrogenic properties.</title>
        <authorList>
            <person name="Hubenova Y."/>
            <person name="Hubenova E."/>
            <person name="Manasiev Y."/>
            <person name="Peykov S."/>
            <person name="Mitov M."/>
        </authorList>
    </citation>
    <scope>NUCLEOTIDE SEQUENCE [LARGE SCALE GENOMIC DNA]</scope>
    <source>
        <strain evidence="14 15">YoMME</strain>
    </source>
</reference>
<dbReference type="CDD" id="cd18787">
    <property type="entry name" value="SF2_C_DEAD"/>
    <property type="match status" value="1"/>
</dbReference>
<keyword evidence="3 8" id="KW-0378">Hydrolase</keyword>
<accession>A0ABS8YGB8</accession>
<feature type="short sequence motif" description="Q motif" evidence="9">
    <location>
        <begin position="2"/>
        <end position="30"/>
    </location>
</feature>
<dbReference type="Proteomes" id="UP001199916">
    <property type="component" value="Unassembled WGS sequence"/>
</dbReference>
<organism evidence="14 15">
    <name type="scientific">Paenibacillus profundus</name>
    <dbReference type="NCBI Taxonomy" id="1173085"/>
    <lineage>
        <taxon>Bacteria</taxon>
        <taxon>Bacillati</taxon>
        <taxon>Bacillota</taxon>
        <taxon>Bacilli</taxon>
        <taxon>Bacillales</taxon>
        <taxon>Paenibacillaceae</taxon>
        <taxon>Paenibacillus</taxon>
    </lineage>
</organism>
<dbReference type="PROSITE" id="PS51194">
    <property type="entry name" value="HELICASE_CTER"/>
    <property type="match status" value="1"/>
</dbReference>
<dbReference type="InterPro" id="IPR014001">
    <property type="entry name" value="Helicase_ATP-bd"/>
</dbReference>
<feature type="compositionally biased region" description="Basic and acidic residues" evidence="10">
    <location>
        <begin position="505"/>
        <end position="532"/>
    </location>
</feature>
<dbReference type="InterPro" id="IPR030880">
    <property type="entry name" value="DEAD_helicase_CshA"/>
</dbReference>
<evidence type="ECO:0000256" key="4">
    <source>
        <dbReference type="ARBA" id="ARBA00022806"/>
    </source>
</evidence>
<evidence type="ECO:0000256" key="7">
    <source>
        <dbReference type="ARBA" id="ARBA00023016"/>
    </source>
</evidence>
<evidence type="ECO:0000259" key="12">
    <source>
        <dbReference type="PROSITE" id="PS51194"/>
    </source>
</evidence>
<keyword evidence="7 8" id="KW-0346">Stress response</keyword>
<dbReference type="SMART" id="SM00487">
    <property type="entry name" value="DEXDc"/>
    <property type="match status" value="1"/>
</dbReference>
<evidence type="ECO:0000256" key="6">
    <source>
        <dbReference type="ARBA" id="ARBA00022884"/>
    </source>
</evidence>
<evidence type="ECO:0000259" key="11">
    <source>
        <dbReference type="PROSITE" id="PS51192"/>
    </source>
</evidence>
<feature type="domain" description="DEAD-box RNA helicase Q" evidence="13">
    <location>
        <begin position="2"/>
        <end position="30"/>
    </location>
</feature>
<evidence type="ECO:0000256" key="8">
    <source>
        <dbReference type="HAMAP-Rule" id="MF_01493"/>
    </source>
</evidence>
<dbReference type="SUPFAM" id="SSF52540">
    <property type="entry name" value="P-loop containing nucleoside triphosphate hydrolases"/>
    <property type="match status" value="1"/>
</dbReference>
<proteinExistence type="inferred from homology"/>
<feature type="region of interest" description="Disordered" evidence="10">
    <location>
        <begin position="433"/>
        <end position="532"/>
    </location>
</feature>
<dbReference type="InterPro" id="IPR000629">
    <property type="entry name" value="RNA-helicase_DEAD-box_CS"/>
</dbReference>
<evidence type="ECO:0000256" key="3">
    <source>
        <dbReference type="ARBA" id="ARBA00022801"/>
    </source>
</evidence>
<evidence type="ECO:0000256" key="5">
    <source>
        <dbReference type="ARBA" id="ARBA00022840"/>
    </source>
</evidence>
<dbReference type="EC" id="3.6.4.13" evidence="8"/>
<dbReference type="SMART" id="SM00490">
    <property type="entry name" value="HELICc"/>
    <property type="match status" value="1"/>
</dbReference>
<dbReference type="PANTHER" id="PTHR47963">
    <property type="entry name" value="DEAD-BOX ATP-DEPENDENT RNA HELICASE 47, MITOCHONDRIAL"/>
    <property type="match status" value="1"/>
</dbReference>
<keyword evidence="4 8" id="KW-0347">Helicase</keyword>
<dbReference type="Pfam" id="PF00270">
    <property type="entry name" value="DEAD"/>
    <property type="match status" value="1"/>
</dbReference>
<dbReference type="InterPro" id="IPR014014">
    <property type="entry name" value="RNA_helicase_DEAD_Q_motif"/>
</dbReference>
<dbReference type="GO" id="GO:0004386">
    <property type="term" value="F:helicase activity"/>
    <property type="evidence" value="ECO:0007669"/>
    <property type="project" value="UniProtKB-KW"/>
</dbReference>
<dbReference type="InterPro" id="IPR011545">
    <property type="entry name" value="DEAD/DEAH_box_helicase_dom"/>
</dbReference>
<feature type="domain" description="Helicase ATP-binding" evidence="11">
    <location>
        <begin position="33"/>
        <end position="203"/>
    </location>
</feature>
<keyword evidence="5 8" id="KW-0067">ATP-binding</keyword>
<dbReference type="PROSITE" id="PS51195">
    <property type="entry name" value="Q_MOTIF"/>
    <property type="match status" value="1"/>
</dbReference>
<name>A0ABS8YGB8_9BACL</name>
<dbReference type="InterPro" id="IPR027417">
    <property type="entry name" value="P-loop_NTPase"/>
</dbReference>
<dbReference type="InterPro" id="IPR044742">
    <property type="entry name" value="DEAD/DEAH_RhlB"/>
</dbReference>
<keyword evidence="6 8" id="KW-0694">RNA-binding</keyword>
<comment type="subcellular location">
    <subcellularLocation>
        <location evidence="8">Cytoplasm</location>
    </subcellularLocation>
</comment>
<protein>
    <recommendedName>
        <fullName evidence="8">DEAD-box ATP-dependent RNA helicase CshA</fullName>
        <ecNumber evidence="8">3.6.4.13</ecNumber>
    </recommendedName>
</protein>
<dbReference type="PROSITE" id="PS00039">
    <property type="entry name" value="DEAD_ATP_HELICASE"/>
    <property type="match status" value="1"/>
</dbReference>
<feature type="compositionally biased region" description="Basic and acidic residues" evidence="10">
    <location>
        <begin position="477"/>
        <end position="494"/>
    </location>
</feature>
<comment type="function">
    <text evidence="8">DEAD-box RNA helicase possibly involved in RNA degradation. Unwinds dsRNA in both 5'- and 3'-directions, has RNA-dependent ATPase activity.</text>
</comment>
<sequence length="532" mass="59012">MKTFAEFGLETKVLQAITELGFEEATPIQEKAIPVAMTGRDLIGQAQTGTGKTAAFGIPLIQKIDPTDERVLALIMTPTRELAIQVAEEIGKLTRFKGVRSLPIYGGQDIGRQIRALKKHPQIIIGTPGRLLDHINRKTIRLNDVTTVVLDEADEMLDMGFMEDITSILSLVPDERQTMLFSATMPPNIQKLANQFLREPEHVSVMPKQVSAPLIAQAYIEVPERVKFDALSRLLDMESPELAIVFGRTKRRVDELAEALQKRGYSADGLHGDLSQNQRDNVMRKFRDGSIDVLVATDVAARGLDVSGVTHVINFDLPQDPESYVHRIGRTGRAGKEGSAWSFVTPREIDHLHFIERVTRHRIPRKPVPSMAEAIEGKQRIIAERMLEVLQDGDLTEYKGIAIQLLEQYDSVHLLSAAFKLMTGEKKDVEISLTPEDPIRAKRRKPDVRTSGRKLSAPYNRGGRSGGSGGSGGSRSGGRDNRGGYGGNRDRDNRGGSSSSSNRSGEWRDRSGSGDRRPRRSNDEGRRSRDNE</sequence>
<dbReference type="EMBL" id="JAJNBZ010000014">
    <property type="protein sequence ID" value="MCE5171035.1"/>
    <property type="molecule type" value="Genomic_DNA"/>
</dbReference>
<comment type="caution">
    <text evidence="14">The sequence shown here is derived from an EMBL/GenBank/DDBJ whole genome shotgun (WGS) entry which is preliminary data.</text>
</comment>
<dbReference type="InterPro" id="IPR001650">
    <property type="entry name" value="Helicase_C-like"/>
</dbReference>
<evidence type="ECO:0000256" key="2">
    <source>
        <dbReference type="ARBA" id="ARBA00022741"/>
    </source>
</evidence>
<keyword evidence="15" id="KW-1185">Reference proteome</keyword>
<comment type="similarity">
    <text evidence="8">Belongs to the DEAD box helicase family. CshA subfamily.</text>
</comment>
<evidence type="ECO:0000256" key="9">
    <source>
        <dbReference type="PROSITE-ProRule" id="PRU00552"/>
    </source>
</evidence>
<evidence type="ECO:0000313" key="15">
    <source>
        <dbReference type="Proteomes" id="UP001199916"/>
    </source>
</evidence>
<feature type="domain" description="Helicase C-terminal" evidence="12">
    <location>
        <begin position="214"/>
        <end position="376"/>
    </location>
</feature>
<dbReference type="PROSITE" id="PS51192">
    <property type="entry name" value="HELICASE_ATP_BIND_1"/>
    <property type="match status" value="1"/>
</dbReference>
<dbReference type="Pfam" id="PF00271">
    <property type="entry name" value="Helicase_C"/>
    <property type="match status" value="1"/>
</dbReference>
<dbReference type="RefSeq" id="WP_019424279.1">
    <property type="nucleotide sequence ID" value="NZ_JAJNBZ010000014.1"/>
</dbReference>